<comment type="caution">
    <text evidence="1">The sequence shown here is derived from an EMBL/GenBank/DDBJ whole genome shotgun (WGS) entry which is preliminary data.</text>
</comment>
<evidence type="ECO:0000313" key="2">
    <source>
        <dbReference type="Proteomes" id="UP000287171"/>
    </source>
</evidence>
<proteinExistence type="predicted"/>
<dbReference type="EMBL" id="BIFT01000002">
    <property type="protein sequence ID" value="GCE29582.1"/>
    <property type="molecule type" value="Genomic_DNA"/>
</dbReference>
<gene>
    <name evidence="1" type="ORF">KDA_50660</name>
</gene>
<dbReference type="AlphaFoldDB" id="A0A402BE63"/>
<name>A0A402BE63_9CHLR</name>
<reference evidence="2" key="1">
    <citation type="submission" date="2018-12" db="EMBL/GenBank/DDBJ databases">
        <title>Tengunoibacter tsumagoiensis gen. nov., sp. nov., Dictyobacter kobayashii sp. nov., D. alpinus sp. nov., and D. joshuensis sp. nov. and description of Dictyobacteraceae fam. nov. within the order Ktedonobacterales isolated from Tengu-no-mugimeshi.</title>
        <authorList>
            <person name="Wang C.M."/>
            <person name="Zheng Y."/>
            <person name="Sakai Y."/>
            <person name="Toyoda A."/>
            <person name="Minakuchi Y."/>
            <person name="Abe K."/>
            <person name="Yokota A."/>
            <person name="Yabe S."/>
        </authorList>
    </citation>
    <scope>NUCLEOTIDE SEQUENCE [LARGE SCALE GENOMIC DNA]</scope>
    <source>
        <strain evidence="2">Uno16</strain>
    </source>
</reference>
<keyword evidence="2" id="KW-1185">Reference proteome</keyword>
<dbReference type="Proteomes" id="UP000287171">
    <property type="component" value="Unassembled WGS sequence"/>
</dbReference>
<accession>A0A402BE63</accession>
<sequence>MVFLSIQTFRLAGKKPVNGAHFVDYIGFAALLKTVNQEGKGR</sequence>
<protein>
    <submittedName>
        <fullName evidence="1">Uncharacterized protein</fullName>
    </submittedName>
</protein>
<organism evidence="1 2">
    <name type="scientific">Dictyobacter alpinus</name>
    <dbReference type="NCBI Taxonomy" id="2014873"/>
    <lineage>
        <taxon>Bacteria</taxon>
        <taxon>Bacillati</taxon>
        <taxon>Chloroflexota</taxon>
        <taxon>Ktedonobacteria</taxon>
        <taxon>Ktedonobacterales</taxon>
        <taxon>Dictyobacteraceae</taxon>
        <taxon>Dictyobacter</taxon>
    </lineage>
</organism>
<evidence type="ECO:0000313" key="1">
    <source>
        <dbReference type="EMBL" id="GCE29582.1"/>
    </source>
</evidence>